<dbReference type="CDD" id="cd22249">
    <property type="entry name" value="UDM1_RNF168_RNF169-like"/>
    <property type="match status" value="1"/>
</dbReference>
<feature type="compositionally biased region" description="Polar residues" evidence="1">
    <location>
        <begin position="2416"/>
        <end position="2428"/>
    </location>
</feature>
<feature type="compositionally biased region" description="Polar residues" evidence="1">
    <location>
        <begin position="1452"/>
        <end position="1463"/>
    </location>
</feature>
<feature type="compositionally biased region" description="Low complexity" evidence="1">
    <location>
        <begin position="2489"/>
        <end position="2501"/>
    </location>
</feature>
<feature type="region of interest" description="Disordered" evidence="1">
    <location>
        <begin position="1"/>
        <end position="232"/>
    </location>
</feature>
<feature type="compositionally biased region" description="Polar residues" evidence="1">
    <location>
        <begin position="873"/>
        <end position="888"/>
    </location>
</feature>
<feature type="region of interest" description="Disordered" evidence="1">
    <location>
        <begin position="864"/>
        <end position="897"/>
    </location>
</feature>
<feature type="compositionally biased region" description="Polar residues" evidence="1">
    <location>
        <begin position="1753"/>
        <end position="1767"/>
    </location>
</feature>
<reference evidence="2" key="1">
    <citation type="submission" date="2022-05" db="EMBL/GenBank/DDBJ databases">
        <title>The Musa troglodytarum L. genome provides insights into the mechanism of non-climacteric behaviour and enrichment of carotenoids.</title>
        <authorList>
            <person name="Wang J."/>
        </authorList>
    </citation>
    <scope>NUCLEOTIDE SEQUENCE</scope>
    <source>
        <tissue evidence="2">Leaf</tissue>
    </source>
</reference>
<dbReference type="EMBL" id="CP097505">
    <property type="protein sequence ID" value="URD92994.1"/>
    <property type="molecule type" value="Genomic_DNA"/>
</dbReference>
<evidence type="ECO:0000313" key="3">
    <source>
        <dbReference type="Proteomes" id="UP001055439"/>
    </source>
</evidence>
<feature type="compositionally biased region" description="Basic and acidic residues" evidence="1">
    <location>
        <begin position="1719"/>
        <end position="1739"/>
    </location>
</feature>
<feature type="region of interest" description="Disordered" evidence="1">
    <location>
        <begin position="966"/>
        <end position="992"/>
    </location>
</feature>
<dbReference type="PANTHER" id="PTHR31780:SF10">
    <property type="entry name" value="LD36051P"/>
    <property type="match status" value="1"/>
</dbReference>
<feature type="compositionally biased region" description="Basic and acidic residues" evidence="1">
    <location>
        <begin position="1499"/>
        <end position="1514"/>
    </location>
</feature>
<feature type="compositionally biased region" description="Basic and acidic residues" evidence="1">
    <location>
        <begin position="741"/>
        <end position="774"/>
    </location>
</feature>
<feature type="compositionally biased region" description="Polar residues" evidence="1">
    <location>
        <begin position="2309"/>
        <end position="2326"/>
    </location>
</feature>
<dbReference type="OrthoDB" id="1931055at2759"/>
<feature type="compositionally biased region" description="Low complexity" evidence="1">
    <location>
        <begin position="1"/>
        <end position="13"/>
    </location>
</feature>
<feature type="region of interest" description="Disordered" evidence="1">
    <location>
        <begin position="1719"/>
        <end position="1767"/>
    </location>
</feature>
<feature type="compositionally biased region" description="Polar residues" evidence="1">
    <location>
        <begin position="1588"/>
        <end position="1599"/>
    </location>
</feature>
<feature type="region of interest" description="Disordered" evidence="1">
    <location>
        <begin position="2302"/>
        <end position="2387"/>
    </location>
</feature>
<feature type="region of interest" description="Disordered" evidence="1">
    <location>
        <begin position="2122"/>
        <end position="2141"/>
    </location>
</feature>
<feature type="compositionally biased region" description="Polar residues" evidence="1">
    <location>
        <begin position="2122"/>
        <end position="2132"/>
    </location>
</feature>
<feature type="region of interest" description="Disordered" evidence="1">
    <location>
        <begin position="1404"/>
        <end position="1536"/>
    </location>
</feature>
<feature type="compositionally biased region" description="Pro residues" evidence="1">
    <location>
        <begin position="14"/>
        <end position="42"/>
    </location>
</feature>
<feature type="compositionally biased region" description="Low complexity" evidence="1">
    <location>
        <begin position="147"/>
        <end position="165"/>
    </location>
</feature>
<dbReference type="Proteomes" id="UP001055439">
    <property type="component" value="Chromosome 3"/>
</dbReference>
<evidence type="ECO:0000256" key="1">
    <source>
        <dbReference type="SAM" id="MobiDB-lite"/>
    </source>
</evidence>
<feature type="compositionally biased region" description="Low complexity" evidence="1">
    <location>
        <begin position="185"/>
        <end position="195"/>
    </location>
</feature>
<feature type="compositionally biased region" description="Basic and acidic residues" evidence="1">
    <location>
        <begin position="301"/>
        <end position="314"/>
    </location>
</feature>
<feature type="compositionally biased region" description="Basic and acidic residues" evidence="1">
    <location>
        <begin position="63"/>
        <end position="73"/>
    </location>
</feature>
<feature type="compositionally biased region" description="Polar residues" evidence="1">
    <location>
        <begin position="2363"/>
        <end position="2382"/>
    </location>
</feature>
<dbReference type="PANTHER" id="PTHR31780">
    <property type="entry name" value="STRESS RESPONSE PROTEIN NST1-RELATED"/>
    <property type="match status" value="1"/>
</dbReference>
<name>A0A9E7FBM7_9LILI</name>
<feature type="compositionally biased region" description="Polar residues" evidence="1">
    <location>
        <begin position="1425"/>
        <end position="1440"/>
    </location>
</feature>
<feature type="region of interest" description="Disordered" evidence="1">
    <location>
        <begin position="457"/>
        <end position="480"/>
    </location>
</feature>
<protein>
    <submittedName>
        <fullName evidence="2">Uncharacterized protein</fullName>
    </submittedName>
</protein>
<organism evidence="2 3">
    <name type="scientific">Musa troglodytarum</name>
    <name type="common">fe'i banana</name>
    <dbReference type="NCBI Taxonomy" id="320322"/>
    <lineage>
        <taxon>Eukaryota</taxon>
        <taxon>Viridiplantae</taxon>
        <taxon>Streptophyta</taxon>
        <taxon>Embryophyta</taxon>
        <taxon>Tracheophyta</taxon>
        <taxon>Spermatophyta</taxon>
        <taxon>Magnoliopsida</taxon>
        <taxon>Liliopsida</taxon>
        <taxon>Zingiberales</taxon>
        <taxon>Musaceae</taxon>
        <taxon>Musa</taxon>
    </lineage>
</organism>
<feature type="compositionally biased region" description="Polar residues" evidence="1">
    <location>
        <begin position="1404"/>
        <end position="1416"/>
    </location>
</feature>
<sequence>MRAPQPNPNNEGAAPPPPPPPTPPPPPLPPAPALPFLPPPLALDPFVVRFAAPPSPSPRQSALRREIEGESRVRVSTCCPGDRRRRRRRGATESPLGMAHHSKFVSVNLNRSYGQPSSSSSSSVYGRSRPGSGGGSGGGGGGGMVVLSRARSSATSAAKTAQKLAVPPPLNLPSLRKEHERFDPASSGSAAAHGSPGLGSRGGTSAVGWSKPALPVPEKNAGSRGQSQLGRSAIINDELAGSPYISPGARAGGQPLNATPGQGFSEKAVILRGEDFPSLRATFTSPAKQKDTSSQKQKQKLGVEEQLERREVSELHSPLQMRPQIKSSRLIANSMSDGDGGLIRPLGASEQSQRQDRDLPGLLPLVRLQHTSDWTDDERDTGLSIPERERDRGFLRSELVQAHDAYDGRGLHATEGGSAWSREPFKGYPSGKDVRAASNESQDFGLWRFPMNSRDRLNTSSPGVDRDRHYGRPISGNREMSTEGVNIQSSFGENGSDGFAKRGQDYRNAKMDLVSSEHTRIGKVVAEAFSGTRGHGHSNNWSKGSTFQNATVLKSQFSTGTRGTSLNDPTLNFGREKRSAPSAGKPYLEDTEFDSKDPFLGGMRDMNAKVYKKKKDLEKQLDFPDPIRESFEAELEGILRTQEQERQRIMEEQARALELARKEEEERERMAIEEEERKRMLEEEARNAAWKAEQERLDAARQAEEQRIAREEEKRRYLIEEERRKEAARKKLLELEARIARRQAEDNEKDDRVHSSVTASEERVPGVAKERDVPQDTEVGGWEDGERMVEQITSSALFDSLSVDRILEVGSKSQFPRDTFPSFAEREKHAYGSTILPSQADDSLFHNPRQDAFGHRGGFSKKEFHGGIETRSSRPSSKGATTIETSQMPDEYHEPRKQRWNSNKEVDYFKRNNDINSEFIDSVKFRDVGMVPGNSQGSPQVSYSEISSDNSVVDGFSSFTRYRQFLSQPRVPPPPSVTSVQRSSFRDPAEGASSSCFIDDDVHYNHPSRYEQKTLHRGYDNVFHETHQQGGTTAFLEKNAGHFEQEAEKMSPRCDSQLSLSVSSPPSSPALLHHEMDISRDSPPLPASADGERTIVSDSEHIVLPLEGGAVDRMVASRSVSPGVDDEWPVENNEEIQEQEGDEYQDIAEAHDGVDENFDSVQEIEDLHSDVQTTTGEMEQVILGFNEGVEVKLPSIDKFEITSSNSEREFRIHVGSAGNLEESISNCEIIVQEDAMDSSLESEAEKALKDLSLDPMSASRYSVNGAEASQSSILPAHHSVTSATSCPMASTASDSPNLPFPSIVVSQGEAPVSLQFGLFSGPSLIPSPVPAIQIGSIQMPIHMHTHINPSLPQMHPSQTPLFQFGQLRNTPTISHSILPLAPTSTAFIQPAASAPYSFNQNPAGSLCDQTTQNCSSDKSRDEKPSGSSHKQTDLVQNHFESSQHRALLDSGKNVSIASQSRTEMASLVEKKRANNSISQAENHGEDDATMKKGYRLTGKWKESQHQQQHTELHSSRFFPGGKPPLRNPGNFSGGRRKRYTYSVKNAGTRSSFPGEDTLQAELSGFQRSARRNIRRTEFGVRENIVRKQTQGSESLNSFGQDEKPNEDSMATGISISNLGKKDAPLDRSVKITNDRDNLSSGASISLVVSSDRRAEKVIRNETTLKSESIFDKSHAGKGNIKASDSLEEDVDAPLLSGVIRVFKQTGIEVPSNEDDFIEVRSKRQMLNDRREQRAKENKSKSRVPKGPGKQFAVPQSNAASSNPNKAVTSSVADTTTIVCANSLVAEGRESTKLKPSFVTTANLTSQTLPPIGTPSVNADFERRLNDSKSGQAIIVPAISHSESILVPGLLENKNTCPEYAVLPLSSWDSTHTSHQVIALTQTQLDEAMKPTQFGSQLASSIILEPHKLISSVVTPEKPFSSCASPVNSLLADEKIQFGAVMPPNILPPVSRAISKGSGTPNTCRPELKIGQNLANNSYSMFFVKEQCPGEPCADLEDAEAEAEAAASAVAVAAITNDEMVGSGIGTSSDTKSFSSADGTALASAGAANSHEVTGQSSCEESLTVALPADLSVDTALSVWPALPSPQTSQSMLSQFPGASPSHFPSFEMNGILDGRIFAYGSNDESAGSQGQPQKGAALGSGALGSWPQYHPGVDSFYRPPTGFTGPFISAGGIPGVQCPPHMVFYNHFAPVGQFGQVGLGYMGTTYIPAGKQPEWKQNQVCSTVNDSDGDLSNLNAVSGQGNPTSAPATIQNLGPGSPLMVASPLTMFDMNPFQPAANIPLQAWSHVPPPLHSIPLSMPLQQHHVESRIPSQLGRNLSGDATTGNNRFGDPRPSVNSEISRSIPFPNSAASEISDELGPPKQPTCSTATAQTVGPPESTASANEKKDLQVVARTIVSGIDSRGTRASSSDGGGQTTGLPSKSLRPTSSGQQHHHQAGHAEQHHAISQRTGSGGEWHRRTTGFQVRKQGSGMDKNIGPPKMKQIYVAKPSSSGLSSQGQTTT</sequence>
<evidence type="ECO:0000313" key="2">
    <source>
        <dbReference type="EMBL" id="URD92994.1"/>
    </source>
</evidence>
<feature type="region of interest" description="Disordered" evidence="1">
    <location>
        <begin position="280"/>
        <end position="359"/>
    </location>
</feature>
<feature type="region of interest" description="Disordered" evidence="1">
    <location>
        <begin position="741"/>
        <end position="785"/>
    </location>
</feature>
<feature type="region of interest" description="Disordered" evidence="1">
    <location>
        <begin position="2399"/>
        <end position="2501"/>
    </location>
</feature>
<feature type="compositionally biased region" description="Gly residues" evidence="1">
    <location>
        <begin position="131"/>
        <end position="144"/>
    </location>
</feature>
<keyword evidence="3" id="KW-1185">Reference proteome</keyword>
<dbReference type="InterPro" id="IPR051195">
    <property type="entry name" value="Fungal_stress_NST1"/>
</dbReference>
<gene>
    <name evidence="2" type="ORF">MUK42_00392</name>
</gene>
<feature type="region of interest" description="Disordered" evidence="1">
    <location>
        <begin position="1588"/>
        <end position="1619"/>
    </location>
</feature>
<feature type="compositionally biased region" description="Polar residues" evidence="1">
    <location>
        <begin position="325"/>
        <end position="336"/>
    </location>
</feature>
<proteinExistence type="predicted"/>
<feature type="compositionally biased region" description="Low complexity" evidence="1">
    <location>
        <begin position="112"/>
        <end position="130"/>
    </location>
</feature>
<accession>A0A9E7FBM7</accession>